<dbReference type="PANTHER" id="PTHR34801">
    <property type="entry name" value="EXPRESSED PROTEIN"/>
    <property type="match status" value="1"/>
</dbReference>
<keyword evidence="3" id="KW-1185">Reference proteome</keyword>
<dbReference type="Pfam" id="PF07386">
    <property type="entry name" value="DUF1499"/>
    <property type="match status" value="1"/>
</dbReference>
<reference evidence="2 3" key="1">
    <citation type="journal article" date="2012" name="Int. J. Syst. Evol. Microbiol.">
        <title>Vibrio caribbeanicus sp. nov., isolated from the marine sponge Scleritoderma cyanea.</title>
        <authorList>
            <person name="Hoffmann M."/>
            <person name="Monday S.R."/>
            <person name="Allard M.W."/>
            <person name="Strain E.A."/>
            <person name="Whittaker P."/>
            <person name="Naum M."/>
            <person name="McCarthy P.J."/>
            <person name="Lopez J.V."/>
            <person name="Fischer M."/>
            <person name="Brown E.W."/>
        </authorList>
    </citation>
    <scope>NUCLEOTIDE SEQUENCE [LARGE SCALE GENOMIC DNA]</scope>
    <source>
        <strain evidence="2 3">ATCC BAA-2122</strain>
    </source>
</reference>
<sequence length="152" mass="17238">MIDFFISREIVMKVAIMAFALLTLTACSQGVKSMSDRTSSPCNQKPNCVSTEDERQQHHIPPFSLAAGTDIDTIERIALQLPGSKTAIKKHDYLRIECTSKILRFVDDLELRLQGEQLIVRSESRVGYSDFGVNRKRTEQLRQLLQQQGVLQ</sequence>
<protein>
    <submittedName>
        <fullName evidence="2">Uncharacterized protein</fullName>
    </submittedName>
</protein>
<dbReference type="eggNOG" id="COG4446">
    <property type="taxonomic scope" value="Bacteria"/>
</dbReference>
<dbReference type="Proteomes" id="UP000002943">
    <property type="component" value="Unassembled WGS sequence"/>
</dbReference>
<dbReference type="PIRSF" id="PIRSF026426">
    <property type="entry name" value="DUF1499"/>
    <property type="match status" value="1"/>
</dbReference>
<evidence type="ECO:0000256" key="1">
    <source>
        <dbReference type="SAM" id="MobiDB-lite"/>
    </source>
</evidence>
<dbReference type="InterPro" id="IPR010865">
    <property type="entry name" value="DUF1499"/>
</dbReference>
<feature type="region of interest" description="Disordered" evidence="1">
    <location>
        <begin position="35"/>
        <end position="54"/>
    </location>
</feature>
<evidence type="ECO:0000313" key="2">
    <source>
        <dbReference type="EMBL" id="EFP94723.1"/>
    </source>
</evidence>
<proteinExistence type="predicted"/>
<evidence type="ECO:0000313" key="3">
    <source>
        <dbReference type="Proteomes" id="UP000002943"/>
    </source>
</evidence>
<dbReference type="PANTHER" id="PTHR34801:SF6">
    <property type="entry name" value="SLL1620 PROTEIN"/>
    <property type="match status" value="1"/>
</dbReference>
<dbReference type="OrthoDB" id="9793534at2"/>
<dbReference type="AlphaFoldDB" id="E3BQH0"/>
<comment type="caution">
    <text evidence="2">The sequence shown here is derived from an EMBL/GenBank/DDBJ whole genome shotgun (WGS) entry which is preliminary data.</text>
</comment>
<organism evidence="2 3">
    <name type="scientific">Vibrio caribbeanicus ATCC BAA-2122</name>
    <dbReference type="NCBI Taxonomy" id="796620"/>
    <lineage>
        <taxon>Bacteria</taxon>
        <taxon>Pseudomonadati</taxon>
        <taxon>Pseudomonadota</taxon>
        <taxon>Gammaproteobacteria</taxon>
        <taxon>Vibrionales</taxon>
        <taxon>Vibrionaceae</taxon>
        <taxon>Vibrio</taxon>
    </lineage>
</organism>
<gene>
    <name evidence="2" type="ORF">VIBC2010_19030</name>
</gene>
<dbReference type="STRING" id="796620.VIBC2010_19030"/>
<feature type="compositionally biased region" description="Polar residues" evidence="1">
    <location>
        <begin position="35"/>
        <end position="50"/>
    </location>
</feature>
<accession>E3BQH0</accession>
<dbReference type="EMBL" id="AEIU01000121">
    <property type="protein sequence ID" value="EFP94723.1"/>
    <property type="molecule type" value="Genomic_DNA"/>
</dbReference>
<name>E3BQH0_9VIBR</name>